<protein>
    <submittedName>
        <fullName evidence="1">Uncharacterized protein</fullName>
    </submittedName>
</protein>
<proteinExistence type="predicted"/>
<sequence>MTGAITLPLGSLSARESYPSAWREIEKEVARRQALGGQEALREFLGEPVDRNAYGIGDLHHVAVYLGDYTDDRDVETWHRFLLDLKTQGQLSEVRYGPSYVAPKYYGTQGWWFSLDRTDGLPVEVFCCRRHGQWSRYEPEQRYRLMSHAAVSVSTVEGVERALSALTDRLGMKILMHTVEDELGHTYGHLLNEATLCVLELVHQR</sequence>
<gene>
    <name evidence="1" type="ORF">BECKDK2373B_GA0170837_101232</name>
</gene>
<accession>A0A450S386</accession>
<dbReference type="EMBL" id="CAADEX010000012">
    <property type="protein sequence ID" value="VFJ46102.1"/>
    <property type="molecule type" value="Genomic_DNA"/>
</dbReference>
<evidence type="ECO:0000313" key="1">
    <source>
        <dbReference type="EMBL" id="VFJ46102.1"/>
    </source>
</evidence>
<dbReference type="AlphaFoldDB" id="A0A450S386"/>
<reference evidence="1" key="1">
    <citation type="submission" date="2019-02" db="EMBL/GenBank/DDBJ databases">
        <authorList>
            <person name="Gruber-Vodicka R. H."/>
            <person name="Seah K. B. B."/>
        </authorList>
    </citation>
    <scope>NUCLEOTIDE SEQUENCE</scope>
    <source>
        <strain evidence="1">BECK_DK47</strain>
    </source>
</reference>
<name>A0A450S386_9GAMM</name>
<organism evidence="1">
    <name type="scientific">Candidatus Kentrum sp. DK</name>
    <dbReference type="NCBI Taxonomy" id="2126562"/>
    <lineage>
        <taxon>Bacteria</taxon>
        <taxon>Pseudomonadati</taxon>
        <taxon>Pseudomonadota</taxon>
        <taxon>Gammaproteobacteria</taxon>
        <taxon>Candidatus Kentrum</taxon>
    </lineage>
</organism>